<reference evidence="1 2" key="1">
    <citation type="submission" date="2018-04" db="EMBL/GenBank/DDBJ databases">
        <title>Draft genome sequence of Pseudomonas syringae pv. actinidiae biovar 1 strains isolated from kiwifruit in Kagawa prefecture.</title>
        <authorList>
            <person name="Tabuchi M."/>
            <person name="Saito M."/>
            <person name="Fujiwara S."/>
            <person name="Sasa N."/>
            <person name="Akimitsu K."/>
            <person name="Gomi K."/>
            <person name="Konishi-Sugita S."/>
            <person name="Hamano K."/>
            <person name="Kataoka I."/>
        </authorList>
    </citation>
    <scope>NUCLEOTIDE SEQUENCE [LARGE SCALE GENOMIC DNA]</scope>
    <source>
        <strain evidence="1 2">MAFF212206</strain>
    </source>
</reference>
<sequence>MAVKKRSRYIALSHISFVRQGPLHEARTYQSTYRPDG</sequence>
<evidence type="ECO:0000313" key="2">
    <source>
        <dbReference type="Proteomes" id="UP000247480"/>
    </source>
</evidence>
<evidence type="ECO:0000313" key="1">
    <source>
        <dbReference type="EMBL" id="GBH10197.1"/>
    </source>
</evidence>
<proteinExistence type="predicted"/>
<name>A0A2V0QC22_PSESF</name>
<dbReference type="Proteomes" id="UP000247480">
    <property type="component" value="Unassembled WGS sequence"/>
</dbReference>
<comment type="caution">
    <text evidence="1">The sequence shown here is derived from an EMBL/GenBank/DDBJ whole genome shotgun (WGS) entry which is preliminary data.</text>
</comment>
<dbReference type="EMBL" id="BGJZ01000178">
    <property type="protein sequence ID" value="GBH10197.1"/>
    <property type="molecule type" value="Genomic_DNA"/>
</dbReference>
<protein>
    <submittedName>
        <fullName evidence="1">Uncharacterized protein</fullName>
    </submittedName>
</protein>
<dbReference type="AlphaFoldDB" id="A0A2V0QC22"/>
<gene>
    <name evidence="1" type="ORF">KPSA1_03609</name>
</gene>
<organism evidence="1 2">
    <name type="scientific">Pseudomonas syringae pv. actinidiae</name>
    <dbReference type="NCBI Taxonomy" id="103796"/>
    <lineage>
        <taxon>Bacteria</taxon>
        <taxon>Pseudomonadati</taxon>
        <taxon>Pseudomonadota</taxon>
        <taxon>Gammaproteobacteria</taxon>
        <taxon>Pseudomonadales</taxon>
        <taxon>Pseudomonadaceae</taxon>
        <taxon>Pseudomonas</taxon>
        <taxon>Pseudomonas syringae</taxon>
    </lineage>
</organism>
<accession>A0A2V0QC22</accession>